<accession>A0A060TIB6</accession>
<feature type="region of interest" description="Disordered" evidence="1">
    <location>
        <begin position="172"/>
        <end position="320"/>
    </location>
</feature>
<name>A0A060TIB6_BLAAD</name>
<reference evidence="2" key="1">
    <citation type="submission" date="2014-02" db="EMBL/GenBank/DDBJ databases">
        <authorList>
            <person name="Genoscope - CEA"/>
        </authorList>
    </citation>
    <scope>NUCLEOTIDE SEQUENCE</scope>
    <source>
        <strain evidence="2">LS3</strain>
    </source>
</reference>
<proteinExistence type="predicted"/>
<feature type="region of interest" description="Disordered" evidence="1">
    <location>
        <begin position="95"/>
        <end position="131"/>
    </location>
</feature>
<feature type="compositionally biased region" description="Low complexity" evidence="1">
    <location>
        <begin position="27"/>
        <end position="40"/>
    </location>
</feature>
<dbReference type="AlphaFoldDB" id="A0A060TIB6"/>
<sequence>MSTTEEPKRVRHRPPRLELTSPSRAEAATLSASSGSSGSLKTPKELATDIAIQCVSPGIAPFASMSEQAKDAVMRSRSIEAQQRKIIAQRMRDGSITSTTVPIPDSLNDTGDEFKPPRSGGSLRPSARRRAPPAMLNLQSSRYGQSVSVGINSAPLGQTMSGSLQLPFRRHAAGARSFSGPELQKLRPQTATGTVPSNSPSSLNGQDGHQRVNRDVRSRSADTSGEGVNSGAQSGANSDNSDDDPEDAALSDDEKDDVELKAIDDEDERRMKRRRLDKRPHSISRVEFSQLRDSMDKDGAKSNGESQAPSSTGASDTEKKQRFLNLCSEMWDLLHS</sequence>
<dbReference type="EMBL" id="HG937694">
    <property type="protein sequence ID" value="CDP38906.1"/>
    <property type="molecule type" value="Genomic_DNA"/>
</dbReference>
<protein>
    <submittedName>
        <fullName evidence="2">ARAD1D45342p</fullName>
    </submittedName>
</protein>
<organism evidence="2">
    <name type="scientific">Blastobotrys adeninivorans</name>
    <name type="common">Yeast</name>
    <name type="synonym">Arxula adeninivorans</name>
    <dbReference type="NCBI Taxonomy" id="409370"/>
    <lineage>
        <taxon>Eukaryota</taxon>
        <taxon>Fungi</taxon>
        <taxon>Dikarya</taxon>
        <taxon>Ascomycota</taxon>
        <taxon>Saccharomycotina</taxon>
        <taxon>Dipodascomycetes</taxon>
        <taxon>Dipodascales</taxon>
        <taxon>Trichomonascaceae</taxon>
        <taxon>Blastobotrys</taxon>
    </lineage>
</organism>
<feature type="compositionally biased region" description="Basic residues" evidence="1">
    <location>
        <begin position="271"/>
        <end position="282"/>
    </location>
</feature>
<feature type="region of interest" description="Disordered" evidence="1">
    <location>
        <begin position="1"/>
        <end position="43"/>
    </location>
</feature>
<feature type="compositionally biased region" description="Polar residues" evidence="1">
    <location>
        <begin position="303"/>
        <end position="315"/>
    </location>
</feature>
<gene>
    <name evidence="2" type="ORF">GNLVRS02_ARAD1D45342g</name>
</gene>
<reference evidence="2" key="2">
    <citation type="submission" date="2014-06" db="EMBL/GenBank/DDBJ databases">
        <title>The complete genome of Blastobotrys (Arxula) adeninivorans LS3 - a yeast of biotechnological interest.</title>
        <authorList>
            <person name="Kunze G."/>
            <person name="Gaillardin C."/>
            <person name="Czernicka M."/>
            <person name="Durrens P."/>
            <person name="Martin T."/>
            <person name="Boer E."/>
            <person name="Gabaldon T."/>
            <person name="Cruz J."/>
            <person name="Talla E."/>
            <person name="Marck C."/>
            <person name="Goffeau A."/>
            <person name="Barbe V."/>
            <person name="Baret P."/>
            <person name="Baronian K."/>
            <person name="Beier S."/>
            <person name="Bleykasten C."/>
            <person name="Bode R."/>
            <person name="Casaregola S."/>
            <person name="Despons L."/>
            <person name="Fairhead C."/>
            <person name="Giersberg M."/>
            <person name="Gierski P."/>
            <person name="Hahnel U."/>
            <person name="Hartmann A."/>
            <person name="Jankowska D."/>
            <person name="Jubin C."/>
            <person name="Jung P."/>
            <person name="Lafontaine I."/>
            <person name="Leh-Louis V."/>
            <person name="Lemaire M."/>
            <person name="Marcet-Houben M."/>
            <person name="Mascher M."/>
            <person name="Morel G."/>
            <person name="Richard G.-F."/>
            <person name="Riechen J."/>
            <person name="Sacerdot C."/>
            <person name="Sarkar A."/>
            <person name="Savel G."/>
            <person name="Schacherer J."/>
            <person name="Sherman D."/>
            <person name="Straub M.-L."/>
            <person name="Stein N."/>
            <person name="Thierry A."/>
            <person name="Trautwein-Schult A."/>
            <person name="Westhof E."/>
            <person name="Worch S."/>
            <person name="Dujon B."/>
            <person name="Souciet J.-L."/>
            <person name="Wincker P."/>
            <person name="Scholz U."/>
            <person name="Neuveglise N."/>
        </authorList>
    </citation>
    <scope>NUCLEOTIDE SEQUENCE</scope>
    <source>
        <strain evidence="2">LS3</strain>
    </source>
</reference>
<feature type="compositionally biased region" description="Acidic residues" evidence="1">
    <location>
        <begin position="240"/>
        <end position="257"/>
    </location>
</feature>
<feature type="compositionally biased region" description="Polar residues" evidence="1">
    <location>
        <begin position="187"/>
        <end position="207"/>
    </location>
</feature>
<evidence type="ECO:0000256" key="1">
    <source>
        <dbReference type="SAM" id="MobiDB-lite"/>
    </source>
</evidence>
<feature type="compositionally biased region" description="Basic and acidic residues" evidence="1">
    <location>
        <begin position="208"/>
        <end position="220"/>
    </location>
</feature>
<evidence type="ECO:0000313" key="2">
    <source>
        <dbReference type="EMBL" id="CDP38906.1"/>
    </source>
</evidence>
<feature type="compositionally biased region" description="Polar residues" evidence="1">
    <location>
        <begin position="221"/>
        <end position="239"/>
    </location>
</feature>